<dbReference type="Proteomes" id="UP000018144">
    <property type="component" value="Unassembled WGS sequence"/>
</dbReference>
<protein>
    <submittedName>
        <fullName evidence="1">Uncharacterized protein</fullName>
    </submittedName>
</protein>
<keyword evidence="2" id="KW-1185">Reference proteome</keyword>
<organism evidence="1 2">
    <name type="scientific">Pyronema omphalodes (strain CBS 100304)</name>
    <name type="common">Pyronema confluens</name>
    <dbReference type="NCBI Taxonomy" id="1076935"/>
    <lineage>
        <taxon>Eukaryota</taxon>
        <taxon>Fungi</taxon>
        <taxon>Dikarya</taxon>
        <taxon>Ascomycota</taxon>
        <taxon>Pezizomycotina</taxon>
        <taxon>Pezizomycetes</taxon>
        <taxon>Pezizales</taxon>
        <taxon>Pyronemataceae</taxon>
        <taxon>Pyronema</taxon>
    </lineage>
</organism>
<proteinExistence type="predicted"/>
<gene>
    <name evidence="1" type="ORF">PCON_01253</name>
</gene>
<reference evidence="1 2" key="1">
    <citation type="journal article" date="2013" name="PLoS Genet.">
        <title>The genome and development-dependent transcriptomes of Pyronema confluens: a window into fungal evolution.</title>
        <authorList>
            <person name="Traeger S."/>
            <person name="Altegoer F."/>
            <person name="Freitag M."/>
            <person name="Gabaldon T."/>
            <person name="Kempken F."/>
            <person name="Kumar A."/>
            <person name="Marcet-Houben M."/>
            <person name="Poggeler S."/>
            <person name="Stajich J.E."/>
            <person name="Nowrousian M."/>
        </authorList>
    </citation>
    <scope>NUCLEOTIDE SEQUENCE [LARGE SCALE GENOMIC DNA]</scope>
    <source>
        <strain evidence="2">CBS 100304</strain>
        <tissue evidence="1">Vegetative mycelium</tissue>
    </source>
</reference>
<name>U4KTQ4_PYROM</name>
<dbReference type="EMBL" id="HF935194">
    <property type="protein sequence ID" value="CCX04233.1"/>
    <property type="molecule type" value="Genomic_DNA"/>
</dbReference>
<sequence>MATMTAFEGSPSSTKLKRQNRCADWPLQSLHGLPGAYQGPWESSVPVASCESSDCGQLEIDVEGALGE</sequence>
<accession>U4KTQ4</accession>
<evidence type="ECO:0000313" key="1">
    <source>
        <dbReference type="EMBL" id="CCX04233.1"/>
    </source>
</evidence>
<evidence type="ECO:0000313" key="2">
    <source>
        <dbReference type="Proteomes" id="UP000018144"/>
    </source>
</evidence>
<dbReference type="AlphaFoldDB" id="U4KTQ4"/>